<feature type="domain" description="Siroheme decarboxylase AsnC-like ligand binding" evidence="6">
    <location>
        <begin position="64"/>
        <end position="150"/>
    </location>
</feature>
<dbReference type="SUPFAM" id="SSF46785">
    <property type="entry name" value="Winged helix' DNA-binding domain"/>
    <property type="match status" value="1"/>
</dbReference>
<evidence type="ECO:0000256" key="5">
    <source>
        <dbReference type="ARBA" id="ARBA00048470"/>
    </source>
</evidence>
<protein>
    <recommendedName>
        <fullName evidence="4">siroheme decarboxylase</fullName>
        <ecNumber evidence="4">4.1.1.111</ecNumber>
    </recommendedName>
</protein>
<evidence type="ECO:0000256" key="3">
    <source>
        <dbReference type="ARBA" id="ARBA00023457"/>
    </source>
</evidence>
<dbReference type="Pfam" id="PF17805">
    <property type="entry name" value="AsnC_trans_reg2"/>
    <property type="match status" value="1"/>
</dbReference>
<evidence type="ECO:0000259" key="7">
    <source>
        <dbReference type="Pfam" id="PF22451"/>
    </source>
</evidence>
<dbReference type="PANTHER" id="PTHR43413:SF1">
    <property type="entry name" value="SIROHEME DECARBOXYLASE NIRL SUBUNIT"/>
    <property type="match status" value="1"/>
</dbReference>
<dbReference type="EMBL" id="UIDG01000112">
    <property type="protein sequence ID" value="SUS05580.1"/>
    <property type="molecule type" value="Genomic_DNA"/>
</dbReference>
<dbReference type="PANTHER" id="PTHR43413">
    <property type="entry name" value="TRANSCRIPTIONAL REGULATOR, ASNC FAMILY"/>
    <property type="match status" value="1"/>
</dbReference>
<comment type="similarity">
    <text evidence="3">Belongs to the Ahb/Nir family.</text>
</comment>
<evidence type="ECO:0000313" key="8">
    <source>
        <dbReference type="EMBL" id="SUS05580.1"/>
    </source>
</evidence>
<dbReference type="EC" id="4.1.1.111" evidence="4"/>
<dbReference type="GO" id="GO:0016829">
    <property type="term" value="F:lyase activity"/>
    <property type="evidence" value="ECO:0007669"/>
    <property type="project" value="UniProtKB-KW"/>
</dbReference>
<name>A0A380TD80_9ZZZZ</name>
<dbReference type="InterPro" id="IPR019888">
    <property type="entry name" value="Tscrpt_reg_AsnC-like"/>
</dbReference>
<keyword evidence="1" id="KW-0456">Lyase</keyword>
<comment type="catalytic activity">
    <reaction evidence="5">
        <text>siroheme + 2 H(+) = 12,18-didecarboxysiroheme + 2 CO2</text>
        <dbReference type="Rhea" id="RHEA:19093"/>
        <dbReference type="ChEBI" id="CHEBI:15378"/>
        <dbReference type="ChEBI" id="CHEBI:16526"/>
        <dbReference type="ChEBI" id="CHEBI:60052"/>
        <dbReference type="ChEBI" id="CHEBI:140497"/>
        <dbReference type="EC" id="4.1.1.111"/>
    </reaction>
</comment>
<dbReference type="InterPro" id="IPR036390">
    <property type="entry name" value="WH_DNA-bd_sf"/>
</dbReference>
<comment type="pathway">
    <text evidence="2">Porphyrin-containing compound metabolism.</text>
</comment>
<evidence type="ECO:0000256" key="1">
    <source>
        <dbReference type="ARBA" id="ARBA00023239"/>
    </source>
</evidence>
<evidence type="ECO:0000256" key="4">
    <source>
        <dbReference type="ARBA" id="ARBA00023471"/>
    </source>
</evidence>
<gene>
    <name evidence="8" type="primary">nirL</name>
    <name evidence="8" type="ORF">DF3PB_20048</name>
</gene>
<reference evidence="8" key="1">
    <citation type="submission" date="2018-07" db="EMBL/GenBank/DDBJ databases">
        <authorList>
            <person name="Quirk P.G."/>
            <person name="Krulwich T.A."/>
        </authorList>
    </citation>
    <scope>NUCLEOTIDE SEQUENCE</scope>
</reference>
<dbReference type="AlphaFoldDB" id="A0A380TD80"/>
<evidence type="ECO:0000256" key="2">
    <source>
        <dbReference type="ARBA" id="ARBA00023444"/>
    </source>
</evidence>
<dbReference type="InterPro" id="IPR050684">
    <property type="entry name" value="HTH-Siroheme_Decarb"/>
</dbReference>
<evidence type="ECO:0000259" key="6">
    <source>
        <dbReference type="Pfam" id="PF17805"/>
    </source>
</evidence>
<feature type="domain" description="Siroheme decarboxylase NirL-like HTH" evidence="7">
    <location>
        <begin position="7"/>
        <end position="52"/>
    </location>
</feature>
<sequence>MTVDATDRALLAALEAGLALVEQPFAALAQQTGLTEQEVIDRLRRLKSTNVIKRFGVIVRHRELGYRANAMVVWDIPDDQVSAVARILAALPFVTLCYRRPRLPGWPYNLFCMIHGKDRGSVYAQIERANAHAGTADLPQAVLFSSRAFKQHGARYAAVQALEPA</sequence>
<dbReference type="Gene3D" id="3.30.70.3460">
    <property type="match status" value="1"/>
</dbReference>
<dbReference type="Pfam" id="PF22451">
    <property type="entry name" value="NirdL-like_HTH"/>
    <property type="match status" value="1"/>
</dbReference>
<accession>A0A380TD80</accession>
<proteinExistence type="inferred from homology"/>
<dbReference type="InterPro" id="IPR053953">
    <property type="entry name" value="NirdL-like_HTH"/>
</dbReference>
<dbReference type="InterPro" id="IPR040523">
    <property type="entry name" value="AsnC_trans_reg2"/>
</dbReference>
<organism evidence="8">
    <name type="scientific">metagenome</name>
    <dbReference type="NCBI Taxonomy" id="256318"/>
    <lineage>
        <taxon>unclassified sequences</taxon>
        <taxon>metagenomes</taxon>
    </lineage>
</organism>
<dbReference type="SMART" id="SM00344">
    <property type="entry name" value="HTH_ASNC"/>
    <property type="match status" value="1"/>
</dbReference>